<keyword evidence="1" id="KW-1133">Transmembrane helix</keyword>
<feature type="transmembrane region" description="Helical" evidence="1">
    <location>
        <begin position="66"/>
        <end position="88"/>
    </location>
</feature>
<keyword evidence="1" id="KW-0812">Transmembrane</keyword>
<dbReference type="EMBL" id="JACVVK020000235">
    <property type="protein sequence ID" value="KAK7482973.1"/>
    <property type="molecule type" value="Genomic_DNA"/>
</dbReference>
<gene>
    <name evidence="2" type="ORF">BaRGS_00025750</name>
</gene>
<evidence type="ECO:0000313" key="2">
    <source>
        <dbReference type="EMBL" id="KAK7482973.1"/>
    </source>
</evidence>
<evidence type="ECO:0000313" key="3">
    <source>
        <dbReference type="Proteomes" id="UP001519460"/>
    </source>
</evidence>
<reference evidence="2 3" key="1">
    <citation type="journal article" date="2023" name="Sci. Data">
        <title>Genome assembly of the Korean intertidal mud-creeper Batillaria attramentaria.</title>
        <authorList>
            <person name="Patra A.K."/>
            <person name="Ho P.T."/>
            <person name="Jun S."/>
            <person name="Lee S.J."/>
            <person name="Kim Y."/>
            <person name="Won Y.J."/>
        </authorList>
    </citation>
    <scope>NUCLEOTIDE SEQUENCE [LARGE SCALE GENOMIC DNA]</scope>
    <source>
        <strain evidence="2">Wonlab-2016</strain>
    </source>
</reference>
<organism evidence="2 3">
    <name type="scientific">Batillaria attramentaria</name>
    <dbReference type="NCBI Taxonomy" id="370345"/>
    <lineage>
        <taxon>Eukaryota</taxon>
        <taxon>Metazoa</taxon>
        <taxon>Spiralia</taxon>
        <taxon>Lophotrochozoa</taxon>
        <taxon>Mollusca</taxon>
        <taxon>Gastropoda</taxon>
        <taxon>Caenogastropoda</taxon>
        <taxon>Sorbeoconcha</taxon>
        <taxon>Cerithioidea</taxon>
        <taxon>Batillariidae</taxon>
        <taxon>Batillaria</taxon>
    </lineage>
</organism>
<accession>A0ABD0K778</accession>
<sequence length="90" mass="9794">MCHWHTEIDKSTASKAKILTLCAVLCKEGHEIVSGVSPAEVQSCAPQVLAHGTTNLEARFAYAFRLLHLAICSQSLAHISFICTWVLATN</sequence>
<keyword evidence="1" id="KW-0472">Membrane</keyword>
<protein>
    <submittedName>
        <fullName evidence="2">Uncharacterized protein</fullName>
    </submittedName>
</protein>
<dbReference type="Proteomes" id="UP001519460">
    <property type="component" value="Unassembled WGS sequence"/>
</dbReference>
<proteinExistence type="predicted"/>
<dbReference type="AlphaFoldDB" id="A0ABD0K778"/>
<keyword evidence="3" id="KW-1185">Reference proteome</keyword>
<comment type="caution">
    <text evidence="2">The sequence shown here is derived from an EMBL/GenBank/DDBJ whole genome shotgun (WGS) entry which is preliminary data.</text>
</comment>
<evidence type="ECO:0000256" key="1">
    <source>
        <dbReference type="SAM" id="Phobius"/>
    </source>
</evidence>
<name>A0ABD0K778_9CAEN</name>